<dbReference type="PRINTS" id="PR00719">
    <property type="entry name" value="LMWPTPASE"/>
</dbReference>
<evidence type="ECO:0000256" key="3">
    <source>
        <dbReference type="ARBA" id="ARBA00022801"/>
    </source>
</evidence>
<dbReference type="GO" id="GO:0004725">
    <property type="term" value="F:protein tyrosine phosphatase activity"/>
    <property type="evidence" value="ECO:0007669"/>
    <property type="project" value="UniProtKB-EC"/>
</dbReference>
<evidence type="ECO:0000313" key="7">
    <source>
        <dbReference type="EMBL" id="VEH14347.1"/>
    </source>
</evidence>
<dbReference type="FunFam" id="3.40.50.2300:FF:000113">
    <property type="entry name" value="Low molecular weight protein-tyrosine-phosphatase"/>
    <property type="match status" value="1"/>
</dbReference>
<evidence type="ECO:0000259" key="6">
    <source>
        <dbReference type="SMART" id="SM00226"/>
    </source>
</evidence>
<keyword evidence="4" id="KW-0904">Protein phosphatase</keyword>
<dbReference type="CDD" id="cd16343">
    <property type="entry name" value="LMWPTP"/>
    <property type="match status" value="1"/>
</dbReference>
<dbReference type="SUPFAM" id="SSF52788">
    <property type="entry name" value="Phosphotyrosine protein phosphatases I"/>
    <property type="match status" value="1"/>
</dbReference>
<dbReference type="InterPro" id="IPR050438">
    <property type="entry name" value="LMW_PTPase"/>
</dbReference>
<reference evidence="7 8" key="1">
    <citation type="submission" date="2018-12" db="EMBL/GenBank/DDBJ databases">
        <authorList>
            <consortium name="Pathogen Informatics"/>
        </authorList>
    </citation>
    <scope>NUCLEOTIDE SEQUENCE [LARGE SCALE GENOMIC DNA]</scope>
    <source>
        <strain evidence="7 8">NCTC13071</strain>
    </source>
</reference>
<evidence type="ECO:0000256" key="5">
    <source>
        <dbReference type="PIRSR" id="PIRSR617867-1"/>
    </source>
</evidence>
<protein>
    <recommendedName>
        <fullName evidence="2">protein-tyrosine-phosphatase</fullName>
        <ecNumber evidence="2">3.1.3.48</ecNumber>
    </recommendedName>
</protein>
<feature type="domain" description="Phosphotyrosine protein phosphatase I" evidence="6">
    <location>
        <begin position="60"/>
        <end position="210"/>
    </location>
</feature>
<dbReference type="KEGG" id="poc:NCTC13071_00318"/>
<sequence length="214" mass="24539">MRYILLFVCRSCLKNLYLYLNLSFVNEKPRCSCTIADNSLPLHKTKNEMQNMNSKTAVRTKILFICLGNICRSPAAHAVFQKKIDDRGLSERFEVDSAGIGNWHVGQLPDRRMREYGARRGYQVNHHARQFQTSDFKHFDRIVVMDEDNYRIITSKASSDEEAGKVVRMADFFTSHPRATSVPDPYYGGAEDFELALDLIEDGVEGMLKEMGEE</sequence>
<evidence type="ECO:0000256" key="1">
    <source>
        <dbReference type="ARBA" id="ARBA00011063"/>
    </source>
</evidence>
<comment type="similarity">
    <text evidence="1">Belongs to the low molecular weight phosphotyrosine protein phosphatase family.</text>
</comment>
<dbReference type="EC" id="3.1.3.48" evidence="2"/>
<organism evidence="7 8">
    <name type="scientific">Segatella oris</name>
    <dbReference type="NCBI Taxonomy" id="28135"/>
    <lineage>
        <taxon>Bacteria</taxon>
        <taxon>Pseudomonadati</taxon>
        <taxon>Bacteroidota</taxon>
        <taxon>Bacteroidia</taxon>
        <taxon>Bacteroidales</taxon>
        <taxon>Prevotellaceae</taxon>
        <taxon>Segatella</taxon>
    </lineage>
</organism>
<dbReference type="EMBL" id="LR134384">
    <property type="protein sequence ID" value="VEH14347.1"/>
    <property type="molecule type" value="Genomic_DNA"/>
</dbReference>
<feature type="active site" description="Proton donor" evidence="5">
    <location>
        <position position="184"/>
    </location>
</feature>
<accession>A0A448L308</accession>
<gene>
    <name evidence="7" type="primary">yfkJ</name>
    <name evidence="7" type="ORF">NCTC13071_00318</name>
</gene>
<evidence type="ECO:0000256" key="4">
    <source>
        <dbReference type="ARBA" id="ARBA00022912"/>
    </source>
</evidence>
<proteinExistence type="inferred from homology"/>
<dbReference type="InterPro" id="IPR023485">
    <property type="entry name" value="Ptyr_pPase"/>
</dbReference>
<dbReference type="SMART" id="SM00226">
    <property type="entry name" value="LMWPc"/>
    <property type="match status" value="1"/>
</dbReference>
<dbReference type="PANTHER" id="PTHR11717">
    <property type="entry name" value="LOW MOLECULAR WEIGHT PROTEIN TYROSINE PHOSPHATASE"/>
    <property type="match status" value="1"/>
</dbReference>
<evidence type="ECO:0000256" key="2">
    <source>
        <dbReference type="ARBA" id="ARBA00013064"/>
    </source>
</evidence>
<keyword evidence="3 7" id="KW-0378">Hydrolase</keyword>
<dbReference type="AlphaFoldDB" id="A0A448L308"/>
<dbReference type="InterPro" id="IPR017867">
    <property type="entry name" value="Tyr_phospatase_low_mol_wt"/>
</dbReference>
<dbReference type="Gene3D" id="3.40.50.2300">
    <property type="match status" value="1"/>
</dbReference>
<name>A0A448L308_9BACT</name>
<dbReference type="InterPro" id="IPR036196">
    <property type="entry name" value="Ptyr_pPase_sf"/>
</dbReference>
<feature type="active site" evidence="5">
    <location>
        <position position="72"/>
    </location>
</feature>
<evidence type="ECO:0000313" key="8">
    <source>
        <dbReference type="Proteomes" id="UP000274578"/>
    </source>
</evidence>
<dbReference type="Pfam" id="PF01451">
    <property type="entry name" value="LMWPc"/>
    <property type="match status" value="1"/>
</dbReference>
<feature type="active site" description="Nucleophile" evidence="5">
    <location>
        <position position="66"/>
    </location>
</feature>
<dbReference type="PANTHER" id="PTHR11717:SF7">
    <property type="entry name" value="LOW MOLECULAR WEIGHT PHOSPHOTYROSINE PROTEIN PHOSPHATASE"/>
    <property type="match status" value="1"/>
</dbReference>
<dbReference type="Proteomes" id="UP000274578">
    <property type="component" value="Chromosome 1"/>
</dbReference>